<gene>
    <name evidence="3" type="ORF">METZ01_LOCUS392696</name>
</gene>
<accession>A0A382V014</accession>
<keyword evidence="1" id="KW-0175">Coiled coil</keyword>
<reference evidence="3" key="1">
    <citation type="submission" date="2018-05" db="EMBL/GenBank/DDBJ databases">
        <authorList>
            <person name="Lanie J.A."/>
            <person name="Ng W.-L."/>
            <person name="Kazmierczak K.M."/>
            <person name="Andrzejewski T.M."/>
            <person name="Davidsen T.M."/>
            <person name="Wayne K.J."/>
            <person name="Tettelin H."/>
            <person name="Glass J.I."/>
            <person name="Rusch D."/>
            <person name="Podicherti R."/>
            <person name="Tsui H.-C.T."/>
            <person name="Winkler M.E."/>
        </authorList>
    </citation>
    <scope>NUCLEOTIDE SEQUENCE</scope>
</reference>
<feature type="coiled-coil region" evidence="1">
    <location>
        <begin position="48"/>
        <end position="88"/>
    </location>
</feature>
<sequence>MIKNLFKKQKKESQNNKNILIIALLVHAAKIDENYTEIEKDIIKKVIMQLNQINLDESEKLLKLAEKKEEESNQIVEFTREIKKYSMEFRLKIIEIIWKIVYSDDTSDIYESNLIRRICGLLYIPDKYNGIIRTKVKNIEKKI</sequence>
<dbReference type="InterPro" id="IPR029024">
    <property type="entry name" value="TerB-like"/>
</dbReference>
<dbReference type="Gene3D" id="1.10.3680.10">
    <property type="entry name" value="TerB-like"/>
    <property type="match status" value="1"/>
</dbReference>
<dbReference type="AlphaFoldDB" id="A0A382V014"/>
<dbReference type="SUPFAM" id="SSF158682">
    <property type="entry name" value="TerB-like"/>
    <property type="match status" value="1"/>
</dbReference>
<evidence type="ECO:0000313" key="3">
    <source>
        <dbReference type="EMBL" id="SVD39842.1"/>
    </source>
</evidence>
<dbReference type="CDD" id="cd07313">
    <property type="entry name" value="terB_like_2"/>
    <property type="match status" value="1"/>
</dbReference>
<dbReference type="InterPro" id="IPR007791">
    <property type="entry name" value="DjlA_N"/>
</dbReference>
<evidence type="ECO:0000259" key="2">
    <source>
        <dbReference type="Pfam" id="PF05099"/>
    </source>
</evidence>
<protein>
    <recommendedName>
        <fullName evidence="2">Co-chaperone DjlA N-terminal domain-containing protein</fullName>
    </recommendedName>
</protein>
<feature type="domain" description="Co-chaperone DjlA N-terminal" evidence="2">
    <location>
        <begin position="20"/>
        <end position="127"/>
    </location>
</feature>
<organism evidence="3">
    <name type="scientific">marine metagenome</name>
    <dbReference type="NCBI Taxonomy" id="408172"/>
    <lineage>
        <taxon>unclassified sequences</taxon>
        <taxon>metagenomes</taxon>
        <taxon>ecological metagenomes</taxon>
    </lineage>
</organism>
<proteinExistence type="predicted"/>
<name>A0A382V014_9ZZZZ</name>
<evidence type="ECO:0000256" key="1">
    <source>
        <dbReference type="SAM" id="Coils"/>
    </source>
</evidence>
<dbReference type="Pfam" id="PF05099">
    <property type="entry name" value="TerB"/>
    <property type="match status" value="1"/>
</dbReference>
<dbReference type="EMBL" id="UINC01148134">
    <property type="protein sequence ID" value="SVD39842.1"/>
    <property type="molecule type" value="Genomic_DNA"/>
</dbReference>